<dbReference type="InterPro" id="IPR029044">
    <property type="entry name" value="Nucleotide-diphossugar_trans"/>
</dbReference>
<evidence type="ECO:0000313" key="2">
    <source>
        <dbReference type="EMBL" id="JAG04306.1"/>
    </source>
</evidence>
<accession>A0A0A9WA59</accession>
<dbReference type="Pfam" id="PF04488">
    <property type="entry name" value="Gly_transf_sug"/>
    <property type="match status" value="1"/>
</dbReference>
<gene>
    <name evidence="2" type="ORF">CM83_6123</name>
</gene>
<dbReference type="Gene3D" id="3.90.550.20">
    <property type="match status" value="1"/>
</dbReference>
<feature type="transmembrane region" description="Helical" evidence="1">
    <location>
        <begin position="12"/>
        <end position="33"/>
    </location>
</feature>
<keyword evidence="1" id="KW-1133">Transmembrane helix</keyword>
<reference evidence="2" key="1">
    <citation type="journal article" date="2014" name="PLoS ONE">
        <title>Transcriptome-Based Identification of ABC Transporters in the Western Tarnished Plant Bug Lygus hesperus.</title>
        <authorList>
            <person name="Hull J.J."/>
            <person name="Chaney K."/>
            <person name="Geib S.M."/>
            <person name="Fabrick J.A."/>
            <person name="Brent C.S."/>
            <person name="Walsh D."/>
            <person name="Lavine L.C."/>
        </authorList>
    </citation>
    <scope>NUCLEOTIDE SEQUENCE</scope>
</reference>
<organism evidence="2">
    <name type="scientific">Lygus hesperus</name>
    <name type="common">Western plant bug</name>
    <dbReference type="NCBI Taxonomy" id="30085"/>
    <lineage>
        <taxon>Eukaryota</taxon>
        <taxon>Metazoa</taxon>
        <taxon>Ecdysozoa</taxon>
        <taxon>Arthropoda</taxon>
        <taxon>Hexapoda</taxon>
        <taxon>Insecta</taxon>
        <taxon>Pterygota</taxon>
        <taxon>Neoptera</taxon>
        <taxon>Paraneoptera</taxon>
        <taxon>Hemiptera</taxon>
        <taxon>Heteroptera</taxon>
        <taxon>Panheteroptera</taxon>
        <taxon>Cimicomorpha</taxon>
        <taxon>Miridae</taxon>
        <taxon>Mirini</taxon>
        <taxon>Lygus</taxon>
    </lineage>
</organism>
<proteinExistence type="predicted"/>
<dbReference type="InterPro" id="IPR007577">
    <property type="entry name" value="GlycoTrfase_DXD_sugar-bd_CS"/>
</dbReference>
<sequence>MNKKRGHPKMRRIITLKTAAITILLVFQISLILKYLDEFLVIHWKDEATEMRRSKDLVVPNIVHFIRFGNATLTFIDAVCILAALKNQKPSELLIHSDQKEFDGGKYWRVVIEHPSARGVVKVKYLPQPEDIYGQPFSKPWGLYHKSDVERLRILMKYGGIYCDNDLYIVSSLNRFRYFEMTLGWEEGGGISDQVIIARKEARFLKVWLESYIDYRSGSWFYNGGDLPTMLLKKRPYLVHREKNWLAEYKTTIKLIYYHNDQMWRCHYAIHLLIRHWSLLRTNLSATATYPVLFNETNILNYEANIKYMALEVYPYPKVKNIEANPSRS</sequence>
<dbReference type="AlphaFoldDB" id="A0A0A9WA59"/>
<keyword evidence="1" id="KW-0812">Transmembrane</keyword>
<reference evidence="2" key="2">
    <citation type="submission" date="2014-07" db="EMBL/GenBank/DDBJ databases">
        <authorList>
            <person name="Hull J."/>
        </authorList>
    </citation>
    <scope>NUCLEOTIDE SEQUENCE</scope>
</reference>
<dbReference type="PANTHER" id="PTHR46830:SF1">
    <property type="entry name" value="ALPHA-1,4-N-ACETYLGLUCOSAMINYLTRANSFERASE"/>
    <property type="match status" value="1"/>
</dbReference>
<evidence type="ECO:0000256" key="1">
    <source>
        <dbReference type="SAM" id="Phobius"/>
    </source>
</evidence>
<keyword evidence="1" id="KW-0472">Membrane</keyword>
<protein>
    <recommendedName>
        <fullName evidence="3">Alpha-1,4-N-acetylglucosaminyltransferase</fullName>
    </recommendedName>
</protein>
<dbReference type="SUPFAM" id="SSF53448">
    <property type="entry name" value="Nucleotide-diphospho-sugar transferases"/>
    <property type="match status" value="1"/>
</dbReference>
<dbReference type="EMBL" id="GBHO01039298">
    <property type="protein sequence ID" value="JAG04306.1"/>
    <property type="molecule type" value="Transcribed_RNA"/>
</dbReference>
<evidence type="ECO:0008006" key="3">
    <source>
        <dbReference type="Google" id="ProtNLM"/>
    </source>
</evidence>
<name>A0A0A9WA59_LYGHE</name>
<dbReference type="PANTHER" id="PTHR46830">
    <property type="entry name" value="TRANSFERASE, PUTATIVE-RELATED"/>
    <property type="match status" value="1"/>
</dbReference>